<dbReference type="PANTHER" id="PTHR22674:SF6">
    <property type="entry name" value="NTPASE KAP FAMILY P-LOOP DOMAIN-CONTAINING PROTEIN 1"/>
    <property type="match status" value="1"/>
</dbReference>
<dbReference type="Gene3D" id="3.40.50.300">
    <property type="entry name" value="P-loop containing nucleotide triphosphate hydrolases"/>
    <property type="match status" value="1"/>
</dbReference>
<dbReference type="InterPro" id="IPR052754">
    <property type="entry name" value="NTPase_KAP_P-loop"/>
</dbReference>
<feature type="domain" description="KAP NTPase" evidence="2">
    <location>
        <begin position="28"/>
        <end position="317"/>
    </location>
</feature>
<evidence type="ECO:0000259" key="2">
    <source>
        <dbReference type="Pfam" id="PF07693"/>
    </source>
</evidence>
<proteinExistence type="predicted"/>
<accession>A0A5Q4VEU6</accession>
<dbReference type="Gene3D" id="1.10.10.2480">
    <property type="match status" value="1"/>
</dbReference>
<dbReference type="SUPFAM" id="SSF52540">
    <property type="entry name" value="P-loop containing nucleoside triphosphate hydrolases"/>
    <property type="match status" value="1"/>
</dbReference>
<feature type="domain" description="Translation initiation factor IF-2 N-terminal" evidence="1">
    <location>
        <begin position="441"/>
        <end position="486"/>
    </location>
</feature>
<evidence type="ECO:0000259" key="1">
    <source>
        <dbReference type="Pfam" id="PF04760"/>
    </source>
</evidence>
<sequence>MMIDKIILLNDQPIDGSESSREDGLGFSTYSDIIASTIKGTPGPFTIGIFGEWGTGKTSLLNLIKDKLSSDYNVIPVWFNAWMYEKEEHPLLPLIATIVKEIHKSNDFWRDMGERKDGVLNALKSVAYGFSASTKLKVPGFAEIEAGFVAKDMIERNQIISSDPLLDKSIYYNSFDRLSSINLLKNRRIVIFIDDLDRCFPDKAIKLLESIKLVLFQKGFVFVLGVARQVIEGYLSHKYKNDFGLEQFEGQKYLDKIVQLSFPIPPHTQRAKDFLAVLTNQLNDNDSKALSPILPIVGAACAYNPRGIVRFINNLLIDRAISNVLFSDSENIPIGFFAVTRGLQQRWIDVYELLISSEDLCQKIAEIERHSLADEDMGKNDSFSVIIFELSKDKDLQDFIFTKEGNEWLTNSGFRNFAIDFLKTQRQQGEEDKLYEHSPHCRVYELAKELNMTNKVLLDKLGGIGVEVRSHMSMLTKDEYENIINHVKNSRTNLT</sequence>
<dbReference type="EMBL" id="VDMB01000004">
    <property type="protein sequence ID" value="TYT75493.1"/>
    <property type="molecule type" value="Genomic_DNA"/>
</dbReference>
<dbReference type="InterPro" id="IPR006847">
    <property type="entry name" value="IF2_N"/>
</dbReference>
<dbReference type="Pfam" id="PF07693">
    <property type="entry name" value="KAP_NTPase"/>
    <property type="match status" value="1"/>
</dbReference>
<evidence type="ECO:0000313" key="4">
    <source>
        <dbReference type="Proteomes" id="UP000321899"/>
    </source>
</evidence>
<dbReference type="Proteomes" id="UP000321899">
    <property type="component" value="Unassembled WGS sequence"/>
</dbReference>
<gene>
    <name evidence="3" type="ORF">FIM25_05295</name>
</gene>
<protein>
    <recommendedName>
        <fullName evidence="5">KAP NTPase domain-containing protein</fullName>
    </recommendedName>
</protein>
<organism evidence="3 4">
    <name type="scientific">Desulfobotulus mexicanus</name>
    <dbReference type="NCBI Taxonomy" id="2586642"/>
    <lineage>
        <taxon>Bacteria</taxon>
        <taxon>Pseudomonadati</taxon>
        <taxon>Thermodesulfobacteriota</taxon>
        <taxon>Desulfobacteria</taxon>
        <taxon>Desulfobacterales</taxon>
        <taxon>Desulfobacteraceae</taxon>
        <taxon>Desulfobotulus</taxon>
    </lineage>
</organism>
<reference evidence="3 4" key="1">
    <citation type="submission" date="2019-06" db="EMBL/GenBank/DDBJ databases">
        <title>Desulfobotulus mexicanus sp. nov., a novel sulfate-reducing bacterium isolated from the sediment of an alkaline crater lake in Mexico.</title>
        <authorList>
            <person name="Hirschler-Rea A."/>
        </authorList>
    </citation>
    <scope>NUCLEOTIDE SEQUENCE [LARGE SCALE GENOMIC DNA]</scope>
    <source>
        <strain evidence="3 4">PAR22N</strain>
    </source>
</reference>
<evidence type="ECO:0000313" key="3">
    <source>
        <dbReference type="EMBL" id="TYT75493.1"/>
    </source>
</evidence>
<dbReference type="PANTHER" id="PTHR22674">
    <property type="entry name" value="NTPASE, KAP FAMILY P-LOOP DOMAIN-CONTAINING 1"/>
    <property type="match status" value="1"/>
</dbReference>
<dbReference type="InterPro" id="IPR027417">
    <property type="entry name" value="P-loop_NTPase"/>
</dbReference>
<keyword evidence="4" id="KW-1185">Reference proteome</keyword>
<dbReference type="InterPro" id="IPR011646">
    <property type="entry name" value="KAP_P-loop"/>
</dbReference>
<name>A0A5Q4VEU6_9BACT</name>
<comment type="caution">
    <text evidence="3">The sequence shown here is derived from an EMBL/GenBank/DDBJ whole genome shotgun (WGS) entry which is preliminary data.</text>
</comment>
<dbReference type="OrthoDB" id="9806479at2"/>
<dbReference type="Pfam" id="PF04760">
    <property type="entry name" value="IF2_N"/>
    <property type="match status" value="1"/>
</dbReference>
<evidence type="ECO:0008006" key="5">
    <source>
        <dbReference type="Google" id="ProtNLM"/>
    </source>
</evidence>
<dbReference type="AlphaFoldDB" id="A0A5Q4VEU6"/>